<dbReference type="KEGG" id="hir:HETIRDRAFT_430029"/>
<reference evidence="2 3" key="1">
    <citation type="journal article" date="2012" name="New Phytol.">
        <title>Insight into trade-off between wood decay and parasitism from the genome of a fungal forest pathogen.</title>
        <authorList>
            <person name="Olson A."/>
            <person name="Aerts A."/>
            <person name="Asiegbu F."/>
            <person name="Belbahri L."/>
            <person name="Bouzid O."/>
            <person name="Broberg A."/>
            <person name="Canback B."/>
            <person name="Coutinho P.M."/>
            <person name="Cullen D."/>
            <person name="Dalman K."/>
            <person name="Deflorio G."/>
            <person name="van Diepen L.T."/>
            <person name="Dunand C."/>
            <person name="Duplessis S."/>
            <person name="Durling M."/>
            <person name="Gonthier P."/>
            <person name="Grimwood J."/>
            <person name="Fossdal C.G."/>
            <person name="Hansson D."/>
            <person name="Henrissat B."/>
            <person name="Hietala A."/>
            <person name="Himmelstrand K."/>
            <person name="Hoffmeister D."/>
            <person name="Hogberg N."/>
            <person name="James T.Y."/>
            <person name="Karlsson M."/>
            <person name="Kohler A."/>
            <person name="Kues U."/>
            <person name="Lee Y.H."/>
            <person name="Lin Y.C."/>
            <person name="Lind M."/>
            <person name="Lindquist E."/>
            <person name="Lombard V."/>
            <person name="Lucas S."/>
            <person name="Lunden K."/>
            <person name="Morin E."/>
            <person name="Murat C."/>
            <person name="Park J."/>
            <person name="Raffaello T."/>
            <person name="Rouze P."/>
            <person name="Salamov A."/>
            <person name="Schmutz J."/>
            <person name="Solheim H."/>
            <person name="Stahlberg J."/>
            <person name="Velez H."/>
            <person name="de Vries R.P."/>
            <person name="Wiebenga A."/>
            <person name="Woodward S."/>
            <person name="Yakovlev I."/>
            <person name="Garbelotto M."/>
            <person name="Martin F."/>
            <person name="Grigoriev I.V."/>
            <person name="Stenlid J."/>
        </authorList>
    </citation>
    <scope>NUCLEOTIDE SEQUENCE [LARGE SCALE GENOMIC DNA]</scope>
    <source>
        <strain evidence="2 3">TC 32-1</strain>
    </source>
</reference>
<feature type="region of interest" description="Disordered" evidence="1">
    <location>
        <begin position="272"/>
        <end position="295"/>
    </location>
</feature>
<feature type="region of interest" description="Disordered" evidence="1">
    <location>
        <begin position="454"/>
        <end position="476"/>
    </location>
</feature>
<dbReference type="HOGENOM" id="CLU_013928_0_0_1"/>
<protein>
    <submittedName>
        <fullName evidence="2">Uncharacterized protein</fullName>
    </submittedName>
</protein>
<feature type="compositionally biased region" description="Low complexity" evidence="1">
    <location>
        <begin position="1"/>
        <end position="16"/>
    </location>
</feature>
<keyword evidence="3" id="KW-1185">Reference proteome</keyword>
<organism evidence="2 3">
    <name type="scientific">Heterobasidion irregulare (strain TC 32-1)</name>
    <dbReference type="NCBI Taxonomy" id="747525"/>
    <lineage>
        <taxon>Eukaryota</taxon>
        <taxon>Fungi</taxon>
        <taxon>Dikarya</taxon>
        <taxon>Basidiomycota</taxon>
        <taxon>Agaricomycotina</taxon>
        <taxon>Agaricomycetes</taxon>
        <taxon>Russulales</taxon>
        <taxon>Bondarzewiaceae</taxon>
        <taxon>Heterobasidion</taxon>
        <taxon>Heterobasidion annosum species complex</taxon>
    </lineage>
</organism>
<dbReference type="eggNOG" id="ENOG502S2SA">
    <property type="taxonomic scope" value="Eukaryota"/>
</dbReference>
<evidence type="ECO:0000313" key="3">
    <source>
        <dbReference type="Proteomes" id="UP000030671"/>
    </source>
</evidence>
<accession>W4JT01</accession>
<dbReference type="EMBL" id="KI925464">
    <property type="protein sequence ID" value="ETW76668.1"/>
    <property type="molecule type" value="Genomic_DNA"/>
</dbReference>
<dbReference type="OrthoDB" id="2534759at2759"/>
<dbReference type="PANTHER" id="PTHR38702">
    <property type="entry name" value="CALPONIN-HOMOLOGY (CH) DOMAIN-CONTAINING PROTEIN"/>
    <property type="match status" value="1"/>
</dbReference>
<feature type="compositionally biased region" description="Acidic residues" evidence="1">
    <location>
        <begin position="455"/>
        <end position="476"/>
    </location>
</feature>
<evidence type="ECO:0000313" key="2">
    <source>
        <dbReference type="EMBL" id="ETW76668.1"/>
    </source>
</evidence>
<dbReference type="AlphaFoldDB" id="W4JT01"/>
<sequence>MSDPSSSTPSLTPQSTGTQDSSPSISAKKSRRQVAFYPNHNAINKPQKPFSRSAAKRESVMALGSIEHLQHYFTKTGIAAKKESKQQRKGLVPALGGANHMKGPSSLGSILEFELPPSPVIPMIQRPAYPPYVKTYETDPENLRPAVIEDLIAVEHAWRLTDLEQDTEPDPGLLGVDKTRSSTNLDVLTLLKTTTYTIRSVRNYLVSLPDETVDSHRQHFRPASLASSAPAPKRLVSQPNDPSDPLTLIRRSALDVLTVLRALEESSRLPLSDDAYDAQSDHGSHQGSRVASPSHFLEDNEHEEVDAETSFAFSVVQVQGRNDSVLVWEEEDADMNPASEEGKETKEGWDDRVLAGGWLYKQDVKLDAVKKEQEVVGYYLNVVDEVLFGGRKGGTRGWDRERDKLARKEVERDERSKSRRVSAPTEMLSGEGGIGHKARRVVSMDMMNTMRVTEEPEEMDAVEEDEEGYGPSVQDEDLPEWAKRTSFAENSLSRAHALLISLLPTNLLALLPRELDRTELLLTLSSGQALCVAYNVGVRRSRKPWGYISKEAIHDILALEQAQSASGENEDKGRKGWTFRRSDNLRLWAAALKLRYLIPIVAPSPPLGSAIKPSSSDSTPMTSPLPSTIKFPNTEPQVYFDARTVARRDEGWEEMLEQILERWVQAVVDERRAQH</sequence>
<feature type="compositionally biased region" description="Polar residues" evidence="1">
    <location>
        <begin position="17"/>
        <end position="27"/>
    </location>
</feature>
<feature type="compositionally biased region" description="Low complexity" evidence="1">
    <location>
        <begin position="222"/>
        <end position="232"/>
    </location>
</feature>
<evidence type="ECO:0000256" key="1">
    <source>
        <dbReference type="SAM" id="MobiDB-lite"/>
    </source>
</evidence>
<dbReference type="STRING" id="747525.W4JT01"/>
<proteinExistence type="predicted"/>
<feature type="region of interest" description="Disordered" evidence="1">
    <location>
        <begin position="1"/>
        <end position="56"/>
    </location>
</feature>
<gene>
    <name evidence="2" type="ORF">HETIRDRAFT_430029</name>
</gene>
<name>W4JT01_HETIT</name>
<feature type="compositionally biased region" description="Basic and acidic residues" evidence="1">
    <location>
        <begin position="406"/>
        <end position="416"/>
    </location>
</feature>
<dbReference type="RefSeq" id="XP_009551549.1">
    <property type="nucleotide sequence ID" value="XM_009553254.1"/>
</dbReference>
<feature type="region of interest" description="Disordered" evidence="1">
    <location>
        <begin position="406"/>
        <end position="432"/>
    </location>
</feature>
<dbReference type="Proteomes" id="UP000030671">
    <property type="component" value="Unassembled WGS sequence"/>
</dbReference>
<feature type="region of interest" description="Disordered" evidence="1">
    <location>
        <begin position="218"/>
        <end position="246"/>
    </location>
</feature>
<dbReference type="InParanoid" id="W4JT01"/>
<dbReference type="GeneID" id="20674407"/>
<dbReference type="PANTHER" id="PTHR38702:SF1">
    <property type="entry name" value="CALPONIN-HOMOLOGY (CH) DOMAIN-CONTAINING PROTEIN"/>
    <property type="match status" value="1"/>
</dbReference>